<organism evidence="1 2">
    <name type="scientific">Paramecium sonneborni</name>
    <dbReference type="NCBI Taxonomy" id="65129"/>
    <lineage>
        <taxon>Eukaryota</taxon>
        <taxon>Sar</taxon>
        <taxon>Alveolata</taxon>
        <taxon>Ciliophora</taxon>
        <taxon>Intramacronucleata</taxon>
        <taxon>Oligohymenophorea</taxon>
        <taxon>Peniculida</taxon>
        <taxon>Parameciidae</taxon>
        <taxon>Paramecium</taxon>
    </lineage>
</organism>
<dbReference type="EMBL" id="CAJJDN010000113">
    <property type="protein sequence ID" value="CAD8117320.1"/>
    <property type="molecule type" value="Genomic_DNA"/>
</dbReference>
<dbReference type="AlphaFoldDB" id="A0A8S1QRZ8"/>
<comment type="caution">
    <text evidence="1">The sequence shown here is derived from an EMBL/GenBank/DDBJ whole genome shotgun (WGS) entry which is preliminary data.</text>
</comment>
<keyword evidence="2" id="KW-1185">Reference proteome</keyword>
<proteinExistence type="predicted"/>
<dbReference type="Proteomes" id="UP000692954">
    <property type="component" value="Unassembled WGS sequence"/>
</dbReference>
<sequence length="235" mass="27438">MLISIKQRHQNRRTTQRLKYFETVQEQPRRASCCCENCGKLTQFQQIYKNSPLVVQQHQLNNDQKSLLFKSKCYKKMISTSFHISNKISIQIKKRRHSCTCKECGQETLFQMTSCSKIPARQPMKSAHFKSFIIKKSLGKVFQEFQGAKKSNPLLTSRSHKDILTKSPLLTNRVKAGSCLLAIQNSDSFKYQNKVNKQLMEQKRCKIINSQEKVKIFINKHENKNPKIRLKTLIN</sequence>
<evidence type="ECO:0000313" key="2">
    <source>
        <dbReference type="Proteomes" id="UP000692954"/>
    </source>
</evidence>
<dbReference type="OrthoDB" id="294775at2759"/>
<protein>
    <submittedName>
        <fullName evidence="1">Uncharacterized protein</fullName>
    </submittedName>
</protein>
<accession>A0A8S1QRZ8</accession>
<gene>
    <name evidence="1" type="ORF">PSON_ATCC_30995.1.T1130145</name>
</gene>
<reference evidence="1" key="1">
    <citation type="submission" date="2021-01" db="EMBL/GenBank/DDBJ databases">
        <authorList>
            <consortium name="Genoscope - CEA"/>
            <person name="William W."/>
        </authorList>
    </citation>
    <scope>NUCLEOTIDE SEQUENCE</scope>
</reference>
<evidence type="ECO:0000313" key="1">
    <source>
        <dbReference type="EMBL" id="CAD8117320.1"/>
    </source>
</evidence>
<name>A0A8S1QRZ8_9CILI</name>